<protein>
    <submittedName>
        <fullName evidence="3">Uncharacterized protein</fullName>
    </submittedName>
</protein>
<keyword evidence="2" id="KW-0472">Membrane</keyword>
<evidence type="ECO:0000256" key="2">
    <source>
        <dbReference type="SAM" id="Phobius"/>
    </source>
</evidence>
<organism evidence="3 4">
    <name type="scientific">Pleurodeles waltl</name>
    <name type="common">Iberian ribbed newt</name>
    <dbReference type="NCBI Taxonomy" id="8319"/>
    <lineage>
        <taxon>Eukaryota</taxon>
        <taxon>Metazoa</taxon>
        <taxon>Chordata</taxon>
        <taxon>Craniata</taxon>
        <taxon>Vertebrata</taxon>
        <taxon>Euteleostomi</taxon>
        <taxon>Amphibia</taxon>
        <taxon>Batrachia</taxon>
        <taxon>Caudata</taxon>
        <taxon>Salamandroidea</taxon>
        <taxon>Salamandridae</taxon>
        <taxon>Pleurodelinae</taxon>
        <taxon>Pleurodeles</taxon>
    </lineage>
</organism>
<name>A0AAV7WSM0_PLEWA</name>
<feature type="transmembrane region" description="Helical" evidence="2">
    <location>
        <begin position="139"/>
        <end position="164"/>
    </location>
</feature>
<dbReference type="AlphaFoldDB" id="A0AAV7WSM0"/>
<dbReference type="Proteomes" id="UP001066276">
    <property type="component" value="Chromosome 1_1"/>
</dbReference>
<evidence type="ECO:0000313" key="3">
    <source>
        <dbReference type="EMBL" id="KAJ1215771.1"/>
    </source>
</evidence>
<evidence type="ECO:0000313" key="4">
    <source>
        <dbReference type="Proteomes" id="UP001066276"/>
    </source>
</evidence>
<keyword evidence="2" id="KW-0812">Transmembrane</keyword>
<reference evidence="3" key="1">
    <citation type="journal article" date="2022" name="bioRxiv">
        <title>Sequencing and chromosome-scale assembly of the giantPleurodeles waltlgenome.</title>
        <authorList>
            <person name="Brown T."/>
            <person name="Elewa A."/>
            <person name="Iarovenko S."/>
            <person name="Subramanian E."/>
            <person name="Araus A.J."/>
            <person name="Petzold A."/>
            <person name="Susuki M."/>
            <person name="Suzuki K.-i.T."/>
            <person name="Hayashi T."/>
            <person name="Toyoda A."/>
            <person name="Oliveira C."/>
            <person name="Osipova E."/>
            <person name="Leigh N.D."/>
            <person name="Simon A."/>
            <person name="Yun M.H."/>
        </authorList>
    </citation>
    <scope>NUCLEOTIDE SEQUENCE</scope>
    <source>
        <strain evidence="3">20211129_DDA</strain>
        <tissue evidence="3">Liver</tissue>
    </source>
</reference>
<keyword evidence="4" id="KW-1185">Reference proteome</keyword>
<comment type="caution">
    <text evidence="3">The sequence shown here is derived from an EMBL/GenBank/DDBJ whole genome shotgun (WGS) entry which is preliminary data.</text>
</comment>
<gene>
    <name evidence="3" type="ORF">NDU88_003378</name>
</gene>
<feature type="compositionally biased region" description="Basic residues" evidence="1">
    <location>
        <begin position="60"/>
        <end position="76"/>
    </location>
</feature>
<accession>A0AAV7WSM0</accession>
<sequence>MELRPWRKPPTKTATLTLRLPRRYKQTALRSPPTQRHEDNVPPTESQPTNPPPFLGRIHREQKHGGNRTLKGKRSPLHTPRGTRTPWNQSCTFSLPLSSCSSTRCTNAGGKDHRGFVPIVLHPATGGHSSVSALGAHGLAVLVAAVSLAAVLVAAVSCSAVLVATVSCSAVLVAVVSCSAVLVAAVSCSAVLVAAVSWAATQLLAVLSGPEGLVLAVLSGPAGLVLAVTFWPSRAGAGGPFWPSRADGGGLLDSGDDGGGLLGSGDDGGGLLGSGDDGGLLRRAALPRLAEFLVPLPHLGRCRS</sequence>
<feature type="transmembrane region" description="Helical" evidence="2">
    <location>
        <begin position="170"/>
        <end position="200"/>
    </location>
</feature>
<keyword evidence="2" id="KW-1133">Transmembrane helix</keyword>
<dbReference type="EMBL" id="JANPWB010000001">
    <property type="protein sequence ID" value="KAJ1215771.1"/>
    <property type="molecule type" value="Genomic_DNA"/>
</dbReference>
<feature type="transmembrane region" description="Helical" evidence="2">
    <location>
        <begin position="212"/>
        <end position="231"/>
    </location>
</feature>
<evidence type="ECO:0000256" key="1">
    <source>
        <dbReference type="SAM" id="MobiDB-lite"/>
    </source>
</evidence>
<feature type="region of interest" description="Disordered" evidence="1">
    <location>
        <begin position="21"/>
        <end position="85"/>
    </location>
</feature>
<proteinExistence type="predicted"/>